<evidence type="ECO:0000256" key="2">
    <source>
        <dbReference type="ARBA" id="ARBA00022603"/>
    </source>
</evidence>
<dbReference type="InterPro" id="IPR000940">
    <property type="entry name" value="NNMT_TEMT_trans"/>
</dbReference>
<evidence type="ECO:0000256" key="1">
    <source>
        <dbReference type="ARBA" id="ARBA00007996"/>
    </source>
</evidence>
<reference evidence="5" key="1">
    <citation type="journal article" date="2022" name="bioRxiv">
        <title>Sequencing and chromosome-scale assembly of the giantPleurodeles waltlgenome.</title>
        <authorList>
            <person name="Brown T."/>
            <person name="Elewa A."/>
            <person name="Iarovenko S."/>
            <person name="Subramanian E."/>
            <person name="Araus A.J."/>
            <person name="Petzold A."/>
            <person name="Susuki M."/>
            <person name="Suzuki K.-i.T."/>
            <person name="Hayashi T."/>
            <person name="Toyoda A."/>
            <person name="Oliveira C."/>
            <person name="Osipova E."/>
            <person name="Leigh N.D."/>
            <person name="Simon A."/>
            <person name="Yun M.H."/>
        </authorList>
    </citation>
    <scope>NUCLEOTIDE SEQUENCE</scope>
    <source>
        <strain evidence="5">20211129_DDA</strain>
        <tissue evidence="5">Liver</tissue>
    </source>
</reference>
<protein>
    <submittedName>
        <fullName evidence="5">Uncharacterized protein</fullName>
    </submittedName>
</protein>
<keyword evidence="4" id="KW-0949">S-adenosyl-L-methionine</keyword>
<dbReference type="PROSITE" id="PS51681">
    <property type="entry name" value="SAM_MT_NNMT_PNMT_TEMT"/>
    <property type="match status" value="1"/>
</dbReference>
<name>A0AAV7WG16_PLEWA</name>
<evidence type="ECO:0000313" key="6">
    <source>
        <dbReference type="Proteomes" id="UP001066276"/>
    </source>
</evidence>
<keyword evidence="6" id="KW-1185">Reference proteome</keyword>
<dbReference type="EMBL" id="JANPWB010000002">
    <property type="protein sequence ID" value="KAJ1211561.1"/>
    <property type="molecule type" value="Genomic_DNA"/>
</dbReference>
<sequence>MEPSLTWTSLYQKYFQAESCFATYFTADSEFTGDSVIQPMRQLQHAFASVIDKGDTLVFYGFITNMNMLFPACDFFKEITIMDVLDTNLQYAENWLKHHPKAFNWTQCFKSIQVNEEERQKWITNEEKLRRTITMKNFMKLDLSESGPVAPKSFPQVDCLLCPYTLTFLCKDHASFISTLKNMTSLLKVGGHLILFVFIQCTYLYIADFKLPILCINDDFVKNVLSEQGFLIKEAQLKHRVNQTKISVMDFSHIMFLVASKVKDV</sequence>
<dbReference type="AlphaFoldDB" id="A0AAV7WG16"/>
<dbReference type="Gene3D" id="3.40.50.150">
    <property type="entry name" value="Vaccinia Virus protein VP39"/>
    <property type="match status" value="1"/>
</dbReference>
<gene>
    <name evidence="5" type="ORF">NDU88_006919</name>
</gene>
<organism evidence="5 6">
    <name type="scientific">Pleurodeles waltl</name>
    <name type="common">Iberian ribbed newt</name>
    <dbReference type="NCBI Taxonomy" id="8319"/>
    <lineage>
        <taxon>Eukaryota</taxon>
        <taxon>Metazoa</taxon>
        <taxon>Chordata</taxon>
        <taxon>Craniata</taxon>
        <taxon>Vertebrata</taxon>
        <taxon>Euteleostomi</taxon>
        <taxon>Amphibia</taxon>
        <taxon>Batrachia</taxon>
        <taxon>Caudata</taxon>
        <taxon>Salamandroidea</taxon>
        <taxon>Salamandridae</taxon>
        <taxon>Pleurodelinae</taxon>
        <taxon>Pleurodeles</taxon>
    </lineage>
</organism>
<evidence type="ECO:0000256" key="3">
    <source>
        <dbReference type="ARBA" id="ARBA00022679"/>
    </source>
</evidence>
<dbReference type="Pfam" id="PF01234">
    <property type="entry name" value="NNMT_PNMT_TEMT"/>
    <property type="match status" value="1"/>
</dbReference>
<proteinExistence type="inferred from homology"/>
<dbReference type="GO" id="GO:0005829">
    <property type="term" value="C:cytosol"/>
    <property type="evidence" value="ECO:0007669"/>
    <property type="project" value="TreeGrafter"/>
</dbReference>
<dbReference type="Proteomes" id="UP001066276">
    <property type="component" value="Chromosome 1_2"/>
</dbReference>
<keyword evidence="3" id="KW-0808">Transferase</keyword>
<dbReference type="PANTHER" id="PTHR10867">
    <property type="entry name" value="NNMT/PNMT/TEMT FAMILY MEMBER"/>
    <property type="match status" value="1"/>
</dbReference>
<dbReference type="GO" id="GO:0032259">
    <property type="term" value="P:methylation"/>
    <property type="evidence" value="ECO:0007669"/>
    <property type="project" value="UniProtKB-KW"/>
</dbReference>
<evidence type="ECO:0000313" key="5">
    <source>
        <dbReference type="EMBL" id="KAJ1211561.1"/>
    </source>
</evidence>
<comment type="caution">
    <text evidence="5">The sequence shown here is derived from an EMBL/GenBank/DDBJ whole genome shotgun (WGS) entry which is preliminary data.</text>
</comment>
<accession>A0AAV7WG16</accession>
<dbReference type="PANTHER" id="PTHR10867:SF32">
    <property type="entry name" value="NICOTINAMIDE N-METHYLTRANSFERASE"/>
    <property type="match status" value="1"/>
</dbReference>
<dbReference type="SUPFAM" id="SSF53335">
    <property type="entry name" value="S-adenosyl-L-methionine-dependent methyltransferases"/>
    <property type="match status" value="1"/>
</dbReference>
<evidence type="ECO:0000256" key="4">
    <source>
        <dbReference type="ARBA" id="ARBA00022691"/>
    </source>
</evidence>
<dbReference type="GO" id="GO:0008170">
    <property type="term" value="F:N-methyltransferase activity"/>
    <property type="evidence" value="ECO:0007669"/>
    <property type="project" value="TreeGrafter"/>
</dbReference>
<keyword evidence="2" id="KW-0489">Methyltransferase</keyword>
<comment type="similarity">
    <text evidence="1">Belongs to the class I-like SAM-binding methyltransferase superfamily. NNMT/PNMT/TEMT family.</text>
</comment>
<dbReference type="InterPro" id="IPR029063">
    <property type="entry name" value="SAM-dependent_MTases_sf"/>
</dbReference>